<dbReference type="RefSeq" id="XP_001470755.1">
    <property type="nucleotide sequence ID" value="XM_001470705.2"/>
</dbReference>
<dbReference type="AlphaFoldDB" id="A4VE65"/>
<evidence type="ECO:0000256" key="4">
    <source>
        <dbReference type="ARBA" id="ARBA00023136"/>
    </source>
</evidence>
<reference evidence="8" key="1">
    <citation type="journal article" date="2006" name="PLoS Biol.">
        <title>Macronuclear genome sequence of the ciliate Tetrahymena thermophila, a model eukaryote.</title>
        <authorList>
            <person name="Eisen J.A."/>
            <person name="Coyne R.S."/>
            <person name="Wu M."/>
            <person name="Wu D."/>
            <person name="Thiagarajan M."/>
            <person name="Wortman J.R."/>
            <person name="Badger J.H."/>
            <person name="Ren Q."/>
            <person name="Amedeo P."/>
            <person name="Jones K.M."/>
            <person name="Tallon L.J."/>
            <person name="Delcher A.L."/>
            <person name="Salzberg S.L."/>
            <person name="Silva J.C."/>
            <person name="Haas B.J."/>
            <person name="Majoros W.H."/>
            <person name="Farzad M."/>
            <person name="Carlton J.M."/>
            <person name="Smith R.K. Jr."/>
            <person name="Garg J."/>
            <person name="Pearlman R.E."/>
            <person name="Karrer K.M."/>
            <person name="Sun L."/>
            <person name="Manning G."/>
            <person name="Elde N.C."/>
            <person name="Turkewitz A.P."/>
            <person name="Asai D.J."/>
            <person name="Wilkes D.E."/>
            <person name="Wang Y."/>
            <person name="Cai H."/>
            <person name="Collins K."/>
            <person name="Stewart B.A."/>
            <person name="Lee S.R."/>
            <person name="Wilamowska K."/>
            <person name="Weinberg Z."/>
            <person name="Ruzzo W.L."/>
            <person name="Wloga D."/>
            <person name="Gaertig J."/>
            <person name="Frankel J."/>
            <person name="Tsao C.-C."/>
            <person name="Gorovsky M.A."/>
            <person name="Keeling P.J."/>
            <person name="Waller R.F."/>
            <person name="Patron N.J."/>
            <person name="Cherry J.M."/>
            <person name="Stover N.A."/>
            <person name="Krieger C.J."/>
            <person name="del Toro C."/>
            <person name="Ryder H.F."/>
            <person name="Williamson S.C."/>
            <person name="Barbeau R.A."/>
            <person name="Hamilton E.P."/>
            <person name="Orias E."/>
        </authorList>
    </citation>
    <scope>NUCLEOTIDE SEQUENCE [LARGE SCALE GENOMIC DNA]</scope>
    <source>
        <strain evidence="8">SB210</strain>
    </source>
</reference>
<dbReference type="InterPro" id="IPR027359">
    <property type="entry name" value="Volt_channel_dom_sf"/>
</dbReference>
<dbReference type="Pfam" id="PF00520">
    <property type="entry name" value="Ion_trans"/>
    <property type="match status" value="1"/>
</dbReference>
<dbReference type="Proteomes" id="UP000009168">
    <property type="component" value="Unassembled WGS sequence"/>
</dbReference>
<sequence length="203" mass="23772">MQNKFNHAYNLIITSKYYMVFLSTQLIVSVCVLVYILQNPAENLKKPVVLIVEVVLAITILLDILLRLIKEKKAFFNDCWNLFDIISLIIISSLLIIFYQNEYHLSEIEISKGMENDDIIGVILISFRYIIQIFRICASIRKQNQSRILNKQVKEINLQDFQVENTNIKDIQAENFQNHLENINKMNSQTNRTQNDSAINHKH</sequence>
<feature type="transmembrane region" description="Helical" evidence="5">
    <location>
        <begin position="49"/>
        <end position="69"/>
    </location>
</feature>
<dbReference type="OrthoDB" id="429183at2759"/>
<feature type="transmembrane region" description="Helical" evidence="5">
    <location>
        <begin position="17"/>
        <end position="37"/>
    </location>
</feature>
<evidence type="ECO:0000256" key="2">
    <source>
        <dbReference type="ARBA" id="ARBA00022692"/>
    </source>
</evidence>
<accession>A4VE65</accession>
<dbReference type="OMA" id="TIRMSKF"/>
<proteinExistence type="predicted"/>
<dbReference type="GeneID" id="7834567"/>
<dbReference type="EMBL" id="GG662740">
    <property type="protein sequence ID" value="EDK31823.1"/>
    <property type="molecule type" value="Genomic_DNA"/>
</dbReference>
<dbReference type="GO" id="GO:0005216">
    <property type="term" value="F:monoatomic ion channel activity"/>
    <property type="evidence" value="ECO:0007669"/>
    <property type="project" value="InterPro"/>
</dbReference>
<feature type="transmembrane region" description="Helical" evidence="5">
    <location>
        <begin position="81"/>
        <end position="99"/>
    </location>
</feature>
<dbReference type="PANTHER" id="PTHR38483">
    <property type="entry name" value="CHROMOSOME 1, WHOLE GENOME SHOTGUN SEQUENCE"/>
    <property type="match status" value="1"/>
</dbReference>
<dbReference type="PANTHER" id="PTHR38483:SF1">
    <property type="entry name" value="ION TRANSPORT DOMAIN-CONTAINING PROTEIN"/>
    <property type="match status" value="1"/>
</dbReference>
<evidence type="ECO:0000313" key="7">
    <source>
        <dbReference type="EMBL" id="EDK31823.1"/>
    </source>
</evidence>
<feature type="transmembrane region" description="Helical" evidence="5">
    <location>
        <begin position="119"/>
        <end position="138"/>
    </location>
</feature>
<comment type="subcellular location">
    <subcellularLocation>
        <location evidence="1">Membrane</location>
        <topology evidence="1">Multi-pass membrane protein</topology>
    </subcellularLocation>
</comment>
<dbReference type="Gene3D" id="1.20.120.350">
    <property type="entry name" value="Voltage-gated potassium channels. Chain C"/>
    <property type="match status" value="1"/>
</dbReference>
<feature type="domain" description="Ion transport" evidence="6">
    <location>
        <begin position="18"/>
        <end position="149"/>
    </location>
</feature>
<name>A4VE65_TETTS</name>
<evidence type="ECO:0000259" key="6">
    <source>
        <dbReference type="Pfam" id="PF00520"/>
    </source>
</evidence>
<dbReference type="SUPFAM" id="SSF81324">
    <property type="entry name" value="Voltage-gated potassium channels"/>
    <property type="match status" value="1"/>
</dbReference>
<organism evidence="7 8">
    <name type="scientific">Tetrahymena thermophila (strain SB210)</name>
    <dbReference type="NCBI Taxonomy" id="312017"/>
    <lineage>
        <taxon>Eukaryota</taxon>
        <taxon>Sar</taxon>
        <taxon>Alveolata</taxon>
        <taxon>Ciliophora</taxon>
        <taxon>Intramacronucleata</taxon>
        <taxon>Oligohymenophorea</taxon>
        <taxon>Hymenostomatida</taxon>
        <taxon>Tetrahymenina</taxon>
        <taxon>Tetrahymenidae</taxon>
        <taxon>Tetrahymena</taxon>
    </lineage>
</organism>
<keyword evidence="2 5" id="KW-0812">Transmembrane</keyword>
<keyword evidence="8" id="KW-1185">Reference proteome</keyword>
<gene>
    <name evidence="7" type="ORF">TTHERM_00295679</name>
</gene>
<dbReference type="HOGENOM" id="CLU_1499089_0_0_1"/>
<evidence type="ECO:0000256" key="1">
    <source>
        <dbReference type="ARBA" id="ARBA00004141"/>
    </source>
</evidence>
<keyword evidence="3 5" id="KW-1133">Transmembrane helix</keyword>
<dbReference type="InParanoid" id="A4VE65"/>
<evidence type="ECO:0000256" key="3">
    <source>
        <dbReference type="ARBA" id="ARBA00022989"/>
    </source>
</evidence>
<dbReference type="InterPro" id="IPR005821">
    <property type="entry name" value="Ion_trans_dom"/>
</dbReference>
<keyword evidence="4 5" id="KW-0472">Membrane</keyword>
<dbReference type="KEGG" id="tet:TTHERM_00295679"/>
<dbReference type="eggNOG" id="ENOG502QZPB">
    <property type="taxonomic scope" value="Eukaryota"/>
</dbReference>
<evidence type="ECO:0000313" key="8">
    <source>
        <dbReference type="Proteomes" id="UP000009168"/>
    </source>
</evidence>
<protein>
    <submittedName>
        <fullName evidence="7">Cation channel family transporter</fullName>
    </submittedName>
</protein>
<evidence type="ECO:0000256" key="5">
    <source>
        <dbReference type="SAM" id="Phobius"/>
    </source>
</evidence>
<dbReference type="GO" id="GO:0016020">
    <property type="term" value="C:membrane"/>
    <property type="evidence" value="ECO:0007669"/>
    <property type="project" value="UniProtKB-SubCell"/>
</dbReference>